<reference evidence="2" key="1">
    <citation type="submission" date="2014-09" db="EMBL/GenBank/DDBJ databases">
        <authorList>
            <person name="Magalhaes I.L.F."/>
            <person name="Oliveira U."/>
            <person name="Santos F.R."/>
            <person name="Vidigal T.H.D.A."/>
            <person name="Brescovit A.D."/>
            <person name="Santos A.J."/>
        </authorList>
    </citation>
    <scope>NUCLEOTIDE SEQUENCE</scope>
    <source>
        <tissue evidence="2">Shoot tissue taken approximately 20 cm above the soil surface</tissue>
    </source>
</reference>
<name>A0A0A9DYR6_ARUDO</name>
<keyword evidence="1" id="KW-1133">Transmembrane helix</keyword>
<evidence type="ECO:0000313" key="2">
    <source>
        <dbReference type="EMBL" id="JAD93674.1"/>
    </source>
</evidence>
<reference evidence="2" key="2">
    <citation type="journal article" date="2015" name="Data Brief">
        <title>Shoot transcriptome of the giant reed, Arundo donax.</title>
        <authorList>
            <person name="Barrero R.A."/>
            <person name="Guerrero F.D."/>
            <person name="Moolhuijzen P."/>
            <person name="Goolsby J.A."/>
            <person name="Tidwell J."/>
            <person name="Bellgard S.E."/>
            <person name="Bellgard M.I."/>
        </authorList>
    </citation>
    <scope>NUCLEOTIDE SEQUENCE</scope>
    <source>
        <tissue evidence="2">Shoot tissue taken approximately 20 cm above the soil surface</tissue>
    </source>
</reference>
<proteinExistence type="predicted"/>
<accession>A0A0A9DYR6</accession>
<dbReference type="EMBL" id="GBRH01204221">
    <property type="protein sequence ID" value="JAD93674.1"/>
    <property type="molecule type" value="Transcribed_RNA"/>
</dbReference>
<evidence type="ECO:0000256" key="1">
    <source>
        <dbReference type="SAM" id="Phobius"/>
    </source>
</evidence>
<organism evidence="2">
    <name type="scientific">Arundo donax</name>
    <name type="common">Giant reed</name>
    <name type="synonym">Donax arundinaceus</name>
    <dbReference type="NCBI Taxonomy" id="35708"/>
    <lineage>
        <taxon>Eukaryota</taxon>
        <taxon>Viridiplantae</taxon>
        <taxon>Streptophyta</taxon>
        <taxon>Embryophyta</taxon>
        <taxon>Tracheophyta</taxon>
        <taxon>Spermatophyta</taxon>
        <taxon>Magnoliopsida</taxon>
        <taxon>Liliopsida</taxon>
        <taxon>Poales</taxon>
        <taxon>Poaceae</taxon>
        <taxon>PACMAD clade</taxon>
        <taxon>Arundinoideae</taxon>
        <taxon>Arundineae</taxon>
        <taxon>Arundo</taxon>
    </lineage>
</organism>
<keyword evidence="1" id="KW-0812">Transmembrane</keyword>
<sequence length="90" mass="10787">MIRGIYRMLTMTLVSIVLMWSMIAREDVLIRKKNGRWKGIEEIMREKTRRVNMTAGSWMLDSVSANLFQGRWRTHQVLRHTKEPPLRIME</sequence>
<protein>
    <submittedName>
        <fullName evidence="2">Uncharacterized protein</fullName>
    </submittedName>
</protein>
<keyword evidence="1" id="KW-0472">Membrane</keyword>
<dbReference type="AlphaFoldDB" id="A0A0A9DYR6"/>
<feature type="transmembrane region" description="Helical" evidence="1">
    <location>
        <begin position="6"/>
        <end position="24"/>
    </location>
</feature>